<dbReference type="Pfam" id="PF00501">
    <property type="entry name" value="AMP-binding"/>
    <property type="match status" value="2"/>
</dbReference>
<dbReference type="GO" id="GO:0031177">
    <property type="term" value="F:phosphopantetheine binding"/>
    <property type="evidence" value="ECO:0007669"/>
    <property type="project" value="InterPro"/>
</dbReference>
<dbReference type="Proteomes" id="UP000596130">
    <property type="component" value="Chromosome"/>
</dbReference>
<dbReference type="InterPro" id="IPR042099">
    <property type="entry name" value="ANL_N_sf"/>
</dbReference>
<dbReference type="InterPro" id="IPR025110">
    <property type="entry name" value="AMP-bd_C"/>
</dbReference>
<dbReference type="AlphaFoldDB" id="A0A7T4PMN3"/>
<dbReference type="Gene3D" id="1.10.1200.10">
    <property type="entry name" value="ACP-like"/>
    <property type="match status" value="1"/>
</dbReference>
<evidence type="ECO:0000259" key="4">
    <source>
        <dbReference type="PROSITE" id="PS50075"/>
    </source>
</evidence>
<dbReference type="EMBL" id="CP065959">
    <property type="protein sequence ID" value="QQC92997.1"/>
    <property type="molecule type" value="Genomic_DNA"/>
</dbReference>
<dbReference type="PROSITE" id="PS00455">
    <property type="entry name" value="AMP_BINDING"/>
    <property type="match status" value="1"/>
</dbReference>
<dbReference type="RefSeq" id="WP_198504573.1">
    <property type="nucleotide sequence ID" value="NZ_CP065959.1"/>
</dbReference>
<dbReference type="InterPro" id="IPR010071">
    <property type="entry name" value="AA_adenyl_dom"/>
</dbReference>
<feature type="region of interest" description="Disordered" evidence="3">
    <location>
        <begin position="471"/>
        <end position="490"/>
    </location>
</feature>
<dbReference type="PRINTS" id="PR00154">
    <property type="entry name" value="AMPBINDING"/>
</dbReference>
<dbReference type="InterPro" id="IPR009081">
    <property type="entry name" value="PP-bd_ACP"/>
</dbReference>
<reference evidence="5 6" key="1">
    <citation type="submission" date="2020-12" db="EMBL/GenBank/DDBJ databases">
        <title>Identification and biosynthesis of polyene macrolides produced by Streptomyces alfalfae Men-myco-93-63.</title>
        <authorList>
            <person name="Liu D."/>
            <person name="Li Y."/>
            <person name="Liu L."/>
            <person name="Han X."/>
            <person name="Shen F."/>
        </authorList>
    </citation>
    <scope>NUCLEOTIDE SEQUENCE [LARGE SCALE GENOMIC DNA]</scope>
    <source>
        <strain evidence="5 6">Men-myco-93-63</strain>
    </source>
</reference>
<dbReference type="InterPro" id="IPR000873">
    <property type="entry name" value="AMP-dep_synth/lig_dom"/>
</dbReference>
<dbReference type="GO" id="GO:0044550">
    <property type="term" value="P:secondary metabolite biosynthetic process"/>
    <property type="evidence" value="ECO:0007669"/>
    <property type="project" value="TreeGrafter"/>
</dbReference>
<dbReference type="Gene3D" id="3.30.300.30">
    <property type="match status" value="1"/>
</dbReference>
<dbReference type="GO" id="GO:0043041">
    <property type="term" value="P:amino acid activation for nonribosomal peptide biosynthetic process"/>
    <property type="evidence" value="ECO:0007669"/>
    <property type="project" value="TreeGrafter"/>
</dbReference>
<dbReference type="InterPro" id="IPR006162">
    <property type="entry name" value="Ppantetheine_attach_site"/>
</dbReference>
<sequence length="601" mass="62722">MTALTLPALVAAQAERTPHAIAVVSDQVTLDYAELWRRVRQLAGILRQDGIGPGSVVAVRLDRSPDLVVALLGVLTAGAAYLPLEKDTPAQRAALILEEAAPDRVLTALPAGAALGAEVVRAHPDDPAYLIYTSGSTGRPKGVVVRQEAIARHLRWMRAAVPLTADDRVLVKTPVGFDVSTYEYFWPLICGAALVVAPPGLEREPHGLAALIAHRGVTTIQFVPSMLRLFLDADVAVHCRGLRRIICIGEALPVSLRDRCLALLGAELHNLYGPTEVTVAATAWPCRPGADPDSVPIGLPVADTGAHVLDERLDPVPVGVTGELYLSGAQLAEGYLARPGQTAERFVANPLGPPGSRLYRTGDLARRRADGALEFIGRTDGQVKFRGRRVELGEIEAVLCTHPAVTQAAVVLAGPQDGDRWLACFVVPAPGVPVPEPRALGTHLRDSLPDALVPTAWAVLARVPLTGNGKLDRAALPEPPRPGTAPATPATATAEAADEVTAWLCGAADEVLRRPAGDATPGHSFIGLGGDSMAAMRLVNRARARGLALTVADVVGSATLAEVAASVGTPAPAGGTAAEPELLPDLDPGEYASLAAQLSRG</sequence>
<dbReference type="InterPro" id="IPR020459">
    <property type="entry name" value="AMP-binding"/>
</dbReference>
<dbReference type="FunFam" id="2.30.38.10:FF:000001">
    <property type="entry name" value="Non-ribosomal peptide synthetase PvdI"/>
    <property type="match status" value="1"/>
</dbReference>
<evidence type="ECO:0000313" key="6">
    <source>
        <dbReference type="Proteomes" id="UP000596130"/>
    </source>
</evidence>
<dbReference type="InterPro" id="IPR020806">
    <property type="entry name" value="PKS_PP-bd"/>
</dbReference>
<dbReference type="Gene3D" id="3.40.50.12780">
    <property type="entry name" value="N-terminal domain of ligase-like"/>
    <property type="match status" value="1"/>
</dbReference>
<dbReference type="SMART" id="SM00823">
    <property type="entry name" value="PKS_PP"/>
    <property type="match status" value="1"/>
</dbReference>
<dbReference type="SUPFAM" id="SSF56801">
    <property type="entry name" value="Acetyl-CoA synthetase-like"/>
    <property type="match status" value="1"/>
</dbReference>
<feature type="domain" description="Carrier" evidence="4">
    <location>
        <begin position="495"/>
        <end position="571"/>
    </location>
</feature>
<keyword evidence="1" id="KW-0596">Phosphopantetheine</keyword>
<gene>
    <name evidence="5" type="ORF">I8755_35135</name>
</gene>
<dbReference type="Pfam" id="PF13193">
    <property type="entry name" value="AMP-binding_C"/>
    <property type="match status" value="1"/>
</dbReference>
<dbReference type="InterPro" id="IPR020845">
    <property type="entry name" value="AMP-binding_CS"/>
</dbReference>
<feature type="region of interest" description="Disordered" evidence="3">
    <location>
        <begin position="568"/>
        <end position="587"/>
    </location>
</feature>
<evidence type="ECO:0000313" key="5">
    <source>
        <dbReference type="EMBL" id="QQC92997.1"/>
    </source>
</evidence>
<feature type="compositionally biased region" description="Low complexity" evidence="3">
    <location>
        <begin position="568"/>
        <end position="581"/>
    </location>
</feature>
<dbReference type="PANTHER" id="PTHR45527:SF1">
    <property type="entry name" value="FATTY ACID SYNTHASE"/>
    <property type="match status" value="1"/>
</dbReference>
<dbReference type="Pfam" id="PF00550">
    <property type="entry name" value="PP-binding"/>
    <property type="match status" value="1"/>
</dbReference>
<dbReference type="NCBIfam" id="TIGR01733">
    <property type="entry name" value="AA-adenyl-dom"/>
    <property type="match status" value="1"/>
</dbReference>
<dbReference type="SUPFAM" id="SSF47336">
    <property type="entry name" value="ACP-like"/>
    <property type="match status" value="1"/>
</dbReference>
<keyword evidence="2" id="KW-0597">Phosphoprotein</keyword>
<dbReference type="PROSITE" id="PS00012">
    <property type="entry name" value="PHOSPHOPANTETHEINE"/>
    <property type="match status" value="1"/>
</dbReference>
<name>A0A7T4PMN3_9ACTN</name>
<evidence type="ECO:0000256" key="1">
    <source>
        <dbReference type="ARBA" id="ARBA00022450"/>
    </source>
</evidence>
<accession>A0A7T4PMN3</accession>
<dbReference type="InterPro" id="IPR036736">
    <property type="entry name" value="ACP-like_sf"/>
</dbReference>
<evidence type="ECO:0000256" key="2">
    <source>
        <dbReference type="ARBA" id="ARBA00022553"/>
    </source>
</evidence>
<proteinExistence type="predicted"/>
<dbReference type="PANTHER" id="PTHR45527">
    <property type="entry name" value="NONRIBOSOMAL PEPTIDE SYNTHETASE"/>
    <property type="match status" value="1"/>
</dbReference>
<evidence type="ECO:0000256" key="3">
    <source>
        <dbReference type="SAM" id="MobiDB-lite"/>
    </source>
</evidence>
<dbReference type="GO" id="GO:0005829">
    <property type="term" value="C:cytosol"/>
    <property type="evidence" value="ECO:0007669"/>
    <property type="project" value="TreeGrafter"/>
</dbReference>
<dbReference type="PROSITE" id="PS50075">
    <property type="entry name" value="CARRIER"/>
    <property type="match status" value="1"/>
</dbReference>
<dbReference type="GO" id="GO:0017000">
    <property type="term" value="P:antibiotic biosynthetic process"/>
    <property type="evidence" value="ECO:0007669"/>
    <property type="project" value="UniProtKB-ARBA"/>
</dbReference>
<organism evidence="5 6">
    <name type="scientific">Streptomyces alfalfae</name>
    <dbReference type="NCBI Taxonomy" id="1642299"/>
    <lineage>
        <taxon>Bacteria</taxon>
        <taxon>Bacillati</taxon>
        <taxon>Actinomycetota</taxon>
        <taxon>Actinomycetes</taxon>
        <taxon>Kitasatosporales</taxon>
        <taxon>Streptomycetaceae</taxon>
        <taxon>Streptomyces</taxon>
    </lineage>
</organism>
<protein>
    <submittedName>
        <fullName evidence="5">Non-ribosomal peptide synthetase</fullName>
    </submittedName>
</protein>
<dbReference type="InterPro" id="IPR045851">
    <property type="entry name" value="AMP-bd_C_sf"/>
</dbReference>
<dbReference type="FunFam" id="3.40.50.12780:FF:000012">
    <property type="entry name" value="Non-ribosomal peptide synthetase"/>
    <property type="match status" value="1"/>
</dbReference>